<keyword evidence="5 9" id="KW-1133">Transmembrane helix</keyword>
<evidence type="ECO:0000259" key="10">
    <source>
        <dbReference type="PROSITE" id="PS50192"/>
    </source>
</evidence>
<reference evidence="11 12" key="1">
    <citation type="submission" date="2016-03" db="EMBL/GenBank/DDBJ databases">
        <authorList>
            <person name="Devillers H."/>
        </authorList>
    </citation>
    <scope>NUCLEOTIDE SEQUENCE [LARGE SCALE GENOMIC DNA]</scope>
    <source>
        <strain evidence="11">CBS 11717</strain>
    </source>
</reference>
<dbReference type="Proteomes" id="UP000191024">
    <property type="component" value="Chromosome G"/>
</dbReference>
<evidence type="ECO:0000256" key="1">
    <source>
        <dbReference type="ARBA" id="ARBA00004394"/>
    </source>
</evidence>
<dbReference type="EMBL" id="LT598469">
    <property type="protein sequence ID" value="SCV00221.1"/>
    <property type="molecule type" value="Genomic_DNA"/>
</dbReference>
<organism evidence="11 12">
    <name type="scientific">Lachancea mirantina</name>
    <dbReference type="NCBI Taxonomy" id="1230905"/>
    <lineage>
        <taxon>Eukaryota</taxon>
        <taxon>Fungi</taxon>
        <taxon>Dikarya</taxon>
        <taxon>Ascomycota</taxon>
        <taxon>Saccharomycotina</taxon>
        <taxon>Saccharomycetes</taxon>
        <taxon>Saccharomycetales</taxon>
        <taxon>Saccharomycetaceae</taxon>
        <taxon>Lachancea</taxon>
    </lineage>
</organism>
<dbReference type="CDD" id="cd15853">
    <property type="entry name" value="SNARE_Bet1"/>
    <property type="match status" value="1"/>
</dbReference>
<evidence type="ECO:0000256" key="5">
    <source>
        <dbReference type="ARBA" id="ARBA00022989"/>
    </source>
</evidence>
<keyword evidence="2" id="KW-0813">Transport</keyword>
<dbReference type="InterPro" id="IPR039899">
    <property type="entry name" value="BET1_SNARE"/>
</dbReference>
<evidence type="ECO:0000256" key="6">
    <source>
        <dbReference type="ARBA" id="ARBA00023034"/>
    </source>
</evidence>
<evidence type="ECO:0000256" key="2">
    <source>
        <dbReference type="ARBA" id="ARBA00022448"/>
    </source>
</evidence>
<dbReference type="PROSITE" id="PS50192">
    <property type="entry name" value="T_SNARE"/>
    <property type="match status" value="1"/>
</dbReference>
<evidence type="ECO:0000256" key="7">
    <source>
        <dbReference type="ARBA" id="ARBA00023136"/>
    </source>
</evidence>
<dbReference type="OrthoDB" id="3063237at2759"/>
<dbReference type="STRING" id="1230905.A0A1G4K8B7"/>
<dbReference type="GO" id="GO:0000139">
    <property type="term" value="C:Golgi membrane"/>
    <property type="evidence" value="ECO:0007669"/>
    <property type="project" value="UniProtKB-SubCell"/>
</dbReference>
<evidence type="ECO:0000313" key="11">
    <source>
        <dbReference type="EMBL" id="SCV00221.1"/>
    </source>
</evidence>
<accession>A0A1G4K8B7</accession>
<keyword evidence="4" id="KW-0653">Protein transport</keyword>
<name>A0A1G4K8B7_9SACH</name>
<evidence type="ECO:0000256" key="3">
    <source>
        <dbReference type="ARBA" id="ARBA00022692"/>
    </source>
</evidence>
<evidence type="ECO:0000313" key="12">
    <source>
        <dbReference type="Proteomes" id="UP000191024"/>
    </source>
</evidence>
<sequence length="106" mass="11995">MKIKALITPRSTLTLFPTSKYNNARLDELASKLSTFRNVNQEIDSQARADLSMMDEIQNSFGSMYSNLRNSSSRLARSMKAGNNIWKMVGVALAIFFLTYGLFKVF</sequence>
<keyword evidence="6" id="KW-0333">Golgi apparatus</keyword>
<dbReference type="PANTHER" id="PTHR12791">
    <property type="entry name" value="GOLGI SNARE BET1-RELATED"/>
    <property type="match status" value="1"/>
</dbReference>
<evidence type="ECO:0000256" key="8">
    <source>
        <dbReference type="ARBA" id="ARBA00046280"/>
    </source>
</evidence>
<evidence type="ECO:0000256" key="9">
    <source>
        <dbReference type="SAM" id="Phobius"/>
    </source>
</evidence>
<gene>
    <name evidence="11" type="ORF">LAMI_0G03664G</name>
</gene>
<dbReference type="InterPro" id="IPR000727">
    <property type="entry name" value="T_SNARE_dom"/>
</dbReference>
<keyword evidence="7 9" id="KW-0472">Membrane</keyword>
<evidence type="ECO:0000256" key="4">
    <source>
        <dbReference type="ARBA" id="ARBA00022927"/>
    </source>
</evidence>
<dbReference type="SUPFAM" id="SSF58038">
    <property type="entry name" value="SNARE fusion complex"/>
    <property type="match status" value="1"/>
</dbReference>
<feature type="domain" description="T-SNARE coiled-coil homology" evidence="10">
    <location>
        <begin position="16"/>
        <end position="78"/>
    </location>
</feature>
<feature type="transmembrane region" description="Helical" evidence="9">
    <location>
        <begin position="84"/>
        <end position="103"/>
    </location>
</feature>
<proteinExistence type="predicted"/>
<comment type="subcellular location">
    <subcellularLocation>
        <location evidence="8">Endomembrane system</location>
        <topology evidence="8">Single-pass type IV membrane protein</topology>
    </subcellularLocation>
    <subcellularLocation>
        <location evidence="1">Golgi apparatus membrane</location>
    </subcellularLocation>
</comment>
<dbReference type="AlphaFoldDB" id="A0A1G4K8B7"/>
<keyword evidence="12" id="KW-1185">Reference proteome</keyword>
<dbReference type="GO" id="GO:0015031">
    <property type="term" value="P:protein transport"/>
    <property type="evidence" value="ECO:0007669"/>
    <property type="project" value="UniProtKB-KW"/>
</dbReference>
<protein>
    <submittedName>
        <fullName evidence="11">LAMI_0G03664g1_1</fullName>
    </submittedName>
</protein>
<keyword evidence="3 9" id="KW-0812">Transmembrane</keyword>